<name>A0A1I2FYA2_9RHOB</name>
<feature type="chain" id="PRO_5011756034" evidence="1">
    <location>
        <begin position="20"/>
        <end position="189"/>
    </location>
</feature>
<evidence type="ECO:0000313" key="3">
    <source>
        <dbReference type="EMBL" id="SFF10342.1"/>
    </source>
</evidence>
<proteinExistence type="predicted"/>
<feature type="domain" description="PA14" evidence="2">
    <location>
        <begin position="83"/>
        <end position="182"/>
    </location>
</feature>
<keyword evidence="1" id="KW-0732">Signal</keyword>
<dbReference type="InterPro" id="IPR011658">
    <property type="entry name" value="PA14_dom"/>
</dbReference>
<dbReference type="Pfam" id="PF07691">
    <property type="entry name" value="PA14"/>
    <property type="match status" value="1"/>
</dbReference>
<protein>
    <submittedName>
        <fullName evidence="3">PA14 domain-containing protein</fullName>
    </submittedName>
</protein>
<evidence type="ECO:0000256" key="1">
    <source>
        <dbReference type="SAM" id="SignalP"/>
    </source>
</evidence>
<dbReference type="STRING" id="74348.SAMN04488523_11844"/>
<dbReference type="EMBL" id="FOMW01000018">
    <property type="protein sequence ID" value="SFF10342.1"/>
    <property type="molecule type" value="Genomic_DNA"/>
</dbReference>
<dbReference type="OrthoDB" id="7722285at2"/>
<dbReference type="RefSeq" id="WP_093925260.1">
    <property type="nucleotide sequence ID" value="NZ_FOMW01000018.1"/>
</dbReference>
<keyword evidence="4" id="KW-1185">Reference proteome</keyword>
<dbReference type="Proteomes" id="UP000198977">
    <property type="component" value="Unassembled WGS sequence"/>
</dbReference>
<sequence>MIKFAAFLPPLFMAGMACAAPLALTPADPQPQADALAAGLAVAYAYPKDVHTLEEARDALGKARAGLPLQGLSYADNTDGDLTMTARTAQKVAAQINGFIRFDAAGTYEVDVFSNDGIQLSLGGAEVALFDDIHGCEAAGAQEVEVPQAGWYAVEAVYFQRKGSACLMMDWNVDGAMGAVPDAAFAHLP</sequence>
<evidence type="ECO:0000259" key="2">
    <source>
        <dbReference type="Pfam" id="PF07691"/>
    </source>
</evidence>
<organism evidence="3 4">
    <name type="scientific">Sulfitobacter brevis</name>
    <dbReference type="NCBI Taxonomy" id="74348"/>
    <lineage>
        <taxon>Bacteria</taxon>
        <taxon>Pseudomonadati</taxon>
        <taxon>Pseudomonadota</taxon>
        <taxon>Alphaproteobacteria</taxon>
        <taxon>Rhodobacterales</taxon>
        <taxon>Roseobacteraceae</taxon>
        <taxon>Sulfitobacter</taxon>
    </lineage>
</organism>
<feature type="signal peptide" evidence="1">
    <location>
        <begin position="1"/>
        <end position="19"/>
    </location>
</feature>
<reference evidence="3 4" key="1">
    <citation type="submission" date="2016-10" db="EMBL/GenBank/DDBJ databases">
        <authorList>
            <person name="de Groot N.N."/>
        </authorList>
    </citation>
    <scope>NUCLEOTIDE SEQUENCE [LARGE SCALE GENOMIC DNA]</scope>
    <source>
        <strain evidence="3 4">DSM 11443</strain>
    </source>
</reference>
<dbReference type="PROSITE" id="PS51257">
    <property type="entry name" value="PROKAR_LIPOPROTEIN"/>
    <property type="match status" value="1"/>
</dbReference>
<gene>
    <name evidence="3" type="ORF">SAMN04488523_11844</name>
</gene>
<accession>A0A1I2FYA2</accession>
<evidence type="ECO:0000313" key="4">
    <source>
        <dbReference type="Proteomes" id="UP000198977"/>
    </source>
</evidence>
<dbReference type="AlphaFoldDB" id="A0A1I2FYA2"/>